<evidence type="ECO:0000313" key="2">
    <source>
        <dbReference type="EMBL" id="CAA9345723.1"/>
    </source>
</evidence>
<feature type="region of interest" description="Disordered" evidence="1">
    <location>
        <begin position="19"/>
        <end position="53"/>
    </location>
</feature>
<sequence length="53" mass="5965">GSTRWREGAEDRRLLLRTLRREGAREGGGRDPGVPERPQGLRDAPQRAGQQEL</sequence>
<feature type="non-terminal residue" evidence="2">
    <location>
        <position position="1"/>
    </location>
</feature>
<feature type="non-terminal residue" evidence="2">
    <location>
        <position position="53"/>
    </location>
</feature>
<organism evidence="2">
    <name type="scientific">uncultured Frankineae bacterium</name>
    <dbReference type="NCBI Taxonomy" id="437475"/>
    <lineage>
        <taxon>Bacteria</taxon>
        <taxon>Bacillati</taxon>
        <taxon>Actinomycetota</taxon>
        <taxon>Actinomycetes</taxon>
        <taxon>Frankiales</taxon>
        <taxon>environmental samples</taxon>
    </lineage>
</organism>
<reference evidence="2" key="1">
    <citation type="submission" date="2020-02" db="EMBL/GenBank/DDBJ databases">
        <authorList>
            <person name="Meier V. D."/>
        </authorList>
    </citation>
    <scope>NUCLEOTIDE SEQUENCE</scope>
    <source>
        <strain evidence="2">AVDCRST_MAG16</strain>
    </source>
</reference>
<accession>A0A6J4M0D2</accession>
<protein>
    <submittedName>
        <fullName evidence="2">Uncharacterized protein</fullName>
    </submittedName>
</protein>
<feature type="compositionally biased region" description="Basic and acidic residues" evidence="1">
    <location>
        <begin position="19"/>
        <end position="29"/>
    </location>
</feature>
<dbReference type="AlphaFoldDB" id="A0A6J4M0D2"/>
<proteinExistence type="predicted"/>
<name>A0A6J4M0D2_9ACTN</name>
<evidence type="ECO:0000256" key="1">
    <source>
        <dbReference type="SAM" id="MobiDB-lite"/>
    </source>
</evidence>
<gene>
    <name evidence="2" type="ORF">AVDCRST_MAG16-2048</name>
</gene>
<dbReference type="EMBL" id="CADCUE010000183">
    <property type="protein sequence ID" value="CAA9345723.1"/>
    <property type="molecule type" value="Genomic_DNA"/>
</dbReference>